<gene>
    <name evidence="1" type="ORF">LCGC14_0520420</name>
</gene>
<proteinExistence type="predicted"/>
<comment type="caution">
    <text evidence="1">The sequence shown here is derived from an EMBL/GenBank/DDBJ whole genome shotgun (WGS) entry which is preliminary data.</text>
</comment>
<dbReference type="AlphaFoldDB" id="A0A0F9S3E5"/>
<evidence type="ECO:0000313" key="1">
    <source>
        <dbReference type="EMBL" id="KKN61589.1"/>
    </source>
</evidence>
<protein>
    <submittedName>
        <fullName evidence="1">Uncharacterized protein</fullName>
    </submittedName>
</protein>
<accession>A0A0F9S3E5</accession>
<sequence>MTDHDELSSYPCPRWSPYQRHGCEPGPACREYEEHCDYEKTYRAHIKLRDDIRTLRAAVLGDMTPAEAEAMYRTASKRESGYVNSQGRFNALADVVVEL</sequence>
<organism evidence="1">
    <name type="scientific">marine sediment metagenome</name>
    <dbReference type="NCBI Taxonomy" id="412755"/>
    <lineage>
        <taxon>unclassified sequences</taxon>
        <taxon>metagenomes</taxon>
        <taxon>ecological metagenomes</taxon>
    </lineage>
</organism>
<reference evidence="1" key="1">
    <citation type="journal article" date="2015" name="Nature">
        <title>Complex archaea that bridge the gap between prokaryotes and eukaryotes.</title>
        <authorList>
            <person name="Spang A."/>
            <person name="Saw J.H."/>
            <person name="Jorgensen S.L."/>
            <person name="Zaremba-Niedzwiedzka K."/>
            <person name="Martijn J."/>
            <person name="Lind A.E."/>
            <person name="van Eijk R."/>
            <person name="Schleper C."/>
            <person name="Guy L."/>
            <person name="Ettema T.J."/>
        </authorList>
    </citation>
    <scope>NUCLEOTIDE SEQUENCE</scope>
</reference>
<name>A0A0F9S3E5_9ZZZZ</name>
<dbReference type="EMBL" id="LAZR01000653">
    <property type="protein sequence ID" value="KKN61589.1"/>
    <property type="molecule type" value="Genomic_DNA"/>
</dbReference>